<evidence type="ECO:0000313" key="3">
    <source>
        <dbReference type="EMBL" id="CAF0891289.1"/>
    </source>
</evidence>
<dbReference type="PANTHER" id="PTHR48081:SF8">
    <property type="entry name" value="ALPHA_BETA HYDROLASE FOLD-3 DOMAIN-CONTAINING PROTEIN-RELATED"/>
    <property type="match status" value="1"/>
</dbReference>
<dbReference type="SUPFAM" id="SSF53474">
    <property type="entry name" value="alpha/beta-Hydrolases"/>
    <property type="match status" value="1"/>
</dbReference>
<accession>A0A815BB26</accession>
<dbReference type="PANTHER" id="PTHR48081">
    <property type="entry name" value="AB HYDROLASE SUPERFAMILY PROTEIN C4A8.06C"/>
    <property type="match status" value="1"/>
</dbReference>
<dbReference type="Pfam" id="PF07859">
    <property type="entry name" value="Abhydrolase_3"/>
    <property type="match status" value="1"/>
</dbReference>
<dbReference type="InterPro" id="IPR013094">
    <property type="entry name" value="AB_hydrolase_3"/>
</dbReference>
<proteinExistence type="predicted"/>
<evidence type="ECO:0000256" key="1">
    <source>
        <dbReference type="ARBA" id="ARBA00022801"/>
    </source>
</evidence>
<reference evidence="4" key="1">
    <citation type="submission" date="2021-02" db="EMBL/GenBank/DDBJ databases">
        <authorList>
            <person name="Nowell W R."/>
        </authorList>
    </citation>
    <scope>NUCLEOTIDE SEQUENCE</scope>
</reference>
<dbReference type="AlphaFoldDB" id="A0A815BB26"/>
<organism evidence="4 5">
    <name type="scientific">Rotaria sordida</name>
    <dbReference type="NCBI Taxonomy" id="392033"/>
    <lineage>
        <taxon>Eukaryota</taxon>
        <taxon>Metazoa</taxon>
        <taxon>Spiralia</taxon>
        <taxon>Gnathifera</taxon>
        <taxon>Rotifera</taxon>
        <taxon>Eurotatoria</taxon>
        <taxon>Bdelloidea</taxon>
        <taxon>Philodinida</taxon>
        <taxon>Philodinidae</taxon>
        <taxon>Rotaria</taxon>
    </lineage>
</organism>
<evidence type="ECO:0000259" key="2">
    <source>
        <dbReference type="Pfam" id="PF07859"/>
    </source>
</evidence>
<dbReference type="EMBL" id="CAJNOL010001024">
    <property type="protein sequence ID" value="CAF1268211.1"/>
    <property type="molecule type" value="Genomic_DNA"/>
</dbReference>
<dbReference type="Proteomes" id="UP000663870">
    <property type="component" value="Unassembled WGS sequence"/>
</dbReference>
<evidence type="ECO:0000313" key="5">
    <source>
        <dbReference type="Proteomes" id="UP000663870"/>
    </source>
</evidence>
<protein>
    <recommendedName>
        <fullName evidence="2">Alpha/beta hydrolase fold-3 domain-containing protein</fullName>
    </recommendedName>
</protein>
<dbReference type="InterPro" id="IPR029058">
    <property type="entry name" value="AB_hydrolase_fold"/>
</dbReference>
<dbReference type="Proteomes" id="UP000663854">
    <property type="component" value="Unassembled WGS sequence"/>
</dbReference>
<feature type="domain" description="Alpha/beta hydrolase fold-3" evidence="2">
    <location>
        <begin position="2"/>
        <end position="88"/>
    </location>
</feature>
<sequence length="102" mass="11124">MTVVHLEYPLVPEYLLPAAVDDSLTLYRLLLRDGISSSRLIIMGDSIGGGLTLLTVQAILAHNLPKPCATIILSPFTDLSFSGESFTRNHLTDVVARIELMT</sequence>
<gene>
    <name evidence="4" type="ORF">JXQ802_LOCUS27849</name>
    <name evidence="3" type="ORF">PYM288_LOCUS9036</name>
</gene>
<evidence type="ECO:0000313" key="4">
    <source>
        <dbReference type="EMBL" id="CAF1268211.1"/>
    </source>
</evidence>
<dbReference type="GO" id="GO:0016787">
    <property type="term" value="F:hydrolase activity"/>
    <property type="evidence" value="ECO:0007669"/>
    <property type="project" value="UniProtKB-KW"/>
</dbReference>
<keyword evidence="5" id="KW-1185">Reference proteome</keyword>
<dbReference type="InterPro" id="IPR050300">
    <property type="entry name" value="GDXG_lipolytic_enzyme"/>
</dbReference>
<keyword evidence="1" id="KW-0378">Hydrolase</keyword>
<comment type="caution">
    <text evidence="4">The sequence shown here is derived from an EMBL/GenBank/DDBJ whole genome shotgun (WGS) entry which is preliminary data.</text>
</comment>
<name>A0A815BB26_9BILA</name>
<dbReference type="EMBL" id="CAJNOH010000126">
    <property type="protein sequence ID" value="CAF0891289.1"/>
    <property type="molecule type" value="Genomic_DNA"/>
</dbReference>
<dbReference type="Gene3D" id="3.40.50.1820">
    <property type="entry name" value="alpha/beta hydrolase"/>
    <property type="match status" value="1"/>
</dbReference>